<accession>A0ABD4SA38</accession>
<organism evidence="1 2">
    <name type="scientific">Lactobacillus delbrueckii subsp. allosunkii</name>
    <dbReference type="NCBI Taxonomy" id="1050107"/>
    <lineage>
        <taxon>Bacteria</taxon>
        <taxon>Bacillati</taxon>
        <taxon>Bacillota</taxon>
        <taxon>Bacilli</taxon>
        <taxon>Lactobacillales</taxon>
        <taxon>Lactobacillaceae</taxon>
        <taxon>Lactobacillus</taxon>
    </lineage>
</organism>
<dbReference type="RefSeq" id="WP_003614280.1">
    <property type="nucleotide sequence ID" value="NZ_JAJNUD010000005.1"/>
</dbReference>
<sequence length="45" mass="4915">MANDEITTALWASVSRGRPLLLEGAAGSLRDKEEDLARSHEEFAT</sequence>
<comment type="caution">
    <text evidence="1">The sequence shown here is derived from an EMBL/GenBank/DDBJ whole genome shotgun (WGS) entry which is preliminary data.</text>
</comment>
<dbReference type="AlphaFoldDB" id="A0ABD4SA38"/>
<dbReference type="Proteomes" id="UP001320314">
    <property type="component" value="Unassembled WGS sequence"/>
</dbReference>
<name>A0ABD4SA38_9LACO</name>
<gene>
    <name evidence="1" type="ORF">LOB39_03750</name>
</gene>
<reference evidence="1 2" key="1">
    <citation type="submission" date="2021-12" db="EMBL/GenBank/DDBJ databases">
        <title>Antimicrobial susceptibility of Lactobacillus delbrueckii subsp. lactis obtained from milk products and other habitats.</title>
        <authorList>
            <person name="Shani N."/>
        </authorList>
    </citation>
    <scope>NUCLEOTIDE SEQUENCE [LARGE SCALE GENOMIC DNA]</scope>
    <source>
        <strain evidence="1 2">CIRM BIA 266</strain>
    </source>
</reference>
<proteinExistence type="predicted"/>
<dbReference type="EMBL" id="JAJNUD010000005">
    <property type="protein sequence ID" value="MCD5517692.1"/>
    <property type="molecule type" value="Genomic_DNA"/>
</dbReference>
<protein>
    <submittedName>
        <fullName evidence="1">Uncharacterized protein</fullName>
    </submittedName>
</protein>
<evidence type="ECO:0000313" key="2">
    <source>
        <dbReference type="Proteomes" id="UP001320314"/>
    </source>
</evidence>
<evidence type="ECO:0000313" key="1">
    <source>
        <dbReference type="EMBL" id="MCD5517692.1"/>
    </source>
</evidence>